<dbReference type="PROSITE" id="PS51362">
    <property type="entry name" value="TGF_BETA_2"/>
    <property type="match status" value="1"/>
</dbReference>
<feature type="non-terminal residue" evidence="6">
    <location>
        <position position="1"/>
    </location>
</feature>
<keyword evidence="4" id="KW-0339">Growth factor</keyword>
<keyword evidence="3" id="KW-0964">Secreted</keyword>
<protein>
    <submittedName>
        <fullName evidence="6">Transforming growth factor beta M SciTgfBM</fullName>
    </submittedName>
</protein>
<dbReference type="GO" id="GO:0005615">
    <property type="term" value="C:extracellular space"/>
    <property type="evidence" value="ECO:0007669"/>
    <property type="project" value="TreeGrafter"/>
</dbReference>
<dbReference type="EMBL" id="HG973393">
    <property type="protein sequence ID" value="CDO67932.1"/>
    <property type="molecule type" value="mRNA"/>
</dbReference>
<evidence type="ECO:0000256" key="4">
    <source>
        <dbReference type="RuleBase" id="RU000354"/>
    </source>
</evidence>
<feature type="domain" description="TGF-beta family profile" evidence="5">
    <location>
        <begin position="1"/>
        <end position="69"/>
    </location>
</feature>
<dbReference type="SMART" id="SM00204">
    <property type="entry name" value="TGFB"/>
    <property type="match status" value="1"/>
</dbReference>
<comment type="similarity">
    <text evidence="2 4">Belongs to the TGF-beta family.</text>
</comment>
<dbReference type="InterPro" id="IPR015615">
    <property type="entry name" value="TGF-beta-rel"/>
</dbReference>
<proteinExistence type="evidence at transcript level"/>
<sequence length="69" mass="7684">MCPWPLHHYNPSPHAILRTLLSLRDPDYVPAASCVPTKMAPVKLMYRDDDDSVVISSFPGLEAVECGCR</sequence>
<dbReference type="PANTHER" id="PTHR11848">
    <property type="entry name" value="TGF-BETA FAMILY"/>
    <property type="match status" value="1"/>
</dbReference>
<gene>
    <name evidence="6" type="primary">TgfBM</name>
</gene>
<evidence type="ECO:0000256" key="3">
    <source>
        <dbReference type="ARBA" id="ARBA00022525"/>
    </source>
</evidence>
<comment type="subcellular location">
    <subcellularLocation>
        <location evidence="1">Secreted</location>
    </subcellularLocation>
</comment>
<dbReference type="Pfam" id="PF00019">
    <property type="entry name" value="TGF_beta"/>
    <property type="match status" value="1"/>
</dbReference>
<dbReference type="InterPro" id="IPR001839">
    <property type="entry name" value="TGF-b_C"/>
</dbReference>
<dbReference type="Gene3D" id="2.10.90.10">
    <property type="entry name" value="Cystine-knot cytokines"/>
    <property type="match status" value="1"/>
</dbReference>
<accession>A0A077SMV9</accession>
<dbReference type="GO" id="GO:0008083">
    <property type="term" value="F:growth factor activity"/>
    <property type="evidence" value="ECO:0007669"/>
    <property type="project" value="UniProtKB-KW"/>
</dbReference>
<reference evidence="6" key="1">
    <citation type="journal article" date="2014" name="Nat. Commun.">
        <title>Developmental gene expression provides clues to relationships between sponge and eumetazoan body plans.</title>
        <authorList>
            <person name="Leininger S."/>
            <person name="Adamski M."/>
            <person name="Bergum B."/>
            <person name="Guder C."/>
            <person name="Liu J."/>
            <person name="Laplante M."/>
            <person name="Brate J."/>
            <person name="Hoffmann F."/>
            <person name="Fortunato S."/>
            <person name="Jordal S."/>
            <person name="Rapp H.T."/>
            <person name="Adamska M."/>
        </authorList>
    </citation>
    <scope>NUCLEOTIDE SEQUENCE</scope>
</reference>
<dbReference type="GO" id="GO:0005125">
    <property type="term" value="F:cytokine activity"/>
    <property type="evidence" value="ECO:0007669"/>
    <property type="project" value="TreeGrafter"/>
</dbReference>
<dbReference type="AlphaFoldDB" id="A0A077SMV9"/>
<evidence type="ECO:0000256" key="1">
    <source>
        <dbReference type="ARBA" id="ARBA00004613"/>
    </source>
</evidence>
<organism evidence="6">
    <name type="scientific">Sycon ciliatum</name>
    <dbReference type="NCBI Taxonomy" id="27933"/>
    <lineage>
        <taxon>Eukaryota</taxon>
        <taxon>Metazoa</taxon>
        <taxon>Porifera</taxon>
        <taxon>Calcarea</taxon>
        <taxon>Calcaronea</taxon>
        <taxon>Leucosolenida</taxon>
        <taxon>Sycettidae</taxon>
        <taxon>Sycon</taxon>
    </lineage>
</organism>
<evidence type="ECO:0000313" key="6">
    <source>
        <dbReference type="EMBL" id="CDO67932.1"/>
    </source>
</evidence>
<evidence type="ECO:0000259" key="5">
    <source>
        <dbReference type="PROSITE" id="PS51362"/>
    </source>
</evidence>
<dbReference type="PANTHER" id="PTHR11848:SF302">
    <property type="entry name" value="TGF-BETA FAMILY PROFILE DOMAIN-CONTAINING PROTEIN"/>
    <property type="match status" value="1"/>
</dbReference>
<dbReference type="SUPFAM" id="SSF57501">
    <property type="entry name" value="Cystine-knot cytokines"/>
    <property type="match status" value="1"/>
</dbReference>
<name>A0A077SMV9_9METZ</name>
<dbReference type="InterPro" id="IPR029034">
    <property type="entry name" value="Cystine-knot_cytokine"/>
</dbReference>
<evidence type="ECO:0000256" key="2">
    <source>
        <dbReference type="ARBA" id="ARBA00006656"/>
    </source>
</evidence>